<dbReference type="InterPro" id="IPR005481">
    <property type="entry name" value="BC-like_N"/>
</dbReference>
<dbReference type="SMART" id="SM00878">
    <property type="entry name" value="Biotin_carb_C"/>
    <property type="match status" value="1"/>
</dbReference>
<dbReference type="InterPro" id="IPR003379">
    <property type="entry name" value="Carboxylase_cons_dom"/>
</dbReference>
<dbReference type="InterPro" id="IPR005482">
    <property type="entry name" value="Biotin_COase_C"/>
</dbReference>
<dbReference type="InterPro" id="IPR000891">
    <property type="entry name" value="PYR_CT"/>
</dbReference>
<dbReference type="NCBIfam" id="TIGR01235">
    <property type="entry name" value="pyruv_carbox"/>
    <property type="match status" value="1"/>
</dbReference>
<evidence type="ECO:0000259" key="16">
    <source>
        <dbReference type="PROSITE" id="PS50991"/>
    </source>
</evidence>
<dbReference type="Pfam" id="PF00289">
    <property type="entry name" value="Biotin_carb_N"/>
    <property type="match status" value="1"/>
</dbReference>
<dbReference type="InterPro" id="IPR001882">
    <property type="entry name" value="Biotin_BS"/>
</dbReference>
<comment type="caution">
    <text evidence="17">The sequence shown here is derived from an EMBL/GenBank/DDBJ whole genome shotgun (WGS) entry which is preliminary data.</text>
</comment>
<evidence type="ECO:0000256" key="9">
    <source>
        <dbReference type="ARBA" id="ARBA00023267"/>
    </source>
</evidence>
<evidence type="ECO:0000259" key="15">
    <source>
        <dbReference type="PROSITE" id="PS50979"/>
    </source>
</evidence>
<evidence type="ECO:0000256" key="11">
    <source>
        <dbReference type="PIRNR" id="PIRNR001594"/>
    </source>
</evidence>
<dbReference type="CDD" id="cd06850">
    <property type="entry name" value="biotinyl_domain"/>
    <property type="match status" value="1"/>
</dbReference>
<evidence type="ECO:0000256" key="12">
    <source>
        <dbReference type="SAM" id="MobiDB-lite"/>
    </source>
</evidence>
<keyword evidence="10" id="KW-0511">Multifunctional enzyme</keyword>
<dbReference type="PROSITE" id="PS00188">
    <property type="entry name" value="BIOTIN"/>
    <property type="match status" value="1"/>
</dbReference>
<evidence type="ECO:0000259" key="13">
    <source>
        <dbReference type="PROSITE" id="PS50968"/>
    </source>
</evidence>
<keyword evidence="6" id="KW-0479">Metal-binding</keyword>
<evidence type="ECO:0000259" key="14">
    <source>
        <dbReference type="PROSITE" id="PS50975"/>
    </source>
</evidence>
<dbReference type="InterPro" id="IPR016185">
    <property type="entry name" value="PreATP-grasp_dom_sf"/>
</dbReference>
<accession>A0ABQ4NJ60</accession>
<feature type="region of interest" description="Disordered" evidence="12">
    <location>
        <begin position="920"/>
        <end position="951"/>
    </location>
</feature>
<dbReference type="InterPro" id="IPR005479">
    <property type="entry name" value="CPAse_ATP-bd"/>
</dbReference>
<comment type="function">
    <text evidence="11">Catalyzes a 2-step reaction, involving the ATP-dependent carboxylation of the covalently attached biotin in the first step and the transfer of the carboxyl group to pyruvate in the second.</text>
</comment>
<dbReference type="InterPro" id="IPR000089">
    <property type="entry name" value="Biotin_lipoyl"/>
</dbReference>
<dbReference type="Gene3D" id="3.10.600.10">
    <property type="entry name" value="pyruvate carboxylase f1077a mutant domain"/>
    <property type="match status" value="1"/>
</dbReference>
<keyword evidence="4" id="KW-0312">Gluconeogenesis</keyword>
<keyword evidence="7 11" id="KW-0547">Nucleotide-binding</keyword>
<organism evidence="17 18">
    <name type="scientific">Jannaschia pagri</name>
    <dbReference type="NCBI Taxonomy" id="2829797"/>
    <lineage>
        <taxon>Bacteria</taxon>
        <taxon>Pseudomonadati</taxon>
        <taxon>Pseudomonadota</taxon>
        <taxon>Alphaproteobacteria</taxon>
        <taxon>Rhodobacterales</taxon>
        <taxon>Roseobacteraceae</taxon>
        <taxon>Jannaschia</taxon>
    </lineage>
</organism>
<evidence type="ECO:0000256" key="8">
    <source>
        <dbReference type="ARBA" id="ARBA00022840"/>
    </source>
</evidence>
<reference evidence="17 18" key="1">
    <citation type="submission" date="2021-05" db="EMBL/GenBank/DDBJ databases">
        <title>Bacteria Genome sequencing.</title>
        <authorList>
            <person name="Takabe Y."/>
            <person name="Nakajima Y."/>
            <person name="Suzuki S."/>
            <person name="Shiozaki T."/>
        </authorList>
    </citation>
    <scope>NUCLEOTIDE SEQUENCE [LARGE SCALE GENOMIC DNA]</scope>
    <source>
        <strain evidence="17 18">AI_62</strain>
    </source>
</reference>
<feature type="domain" description="Lipoyl-binding" evidence="13">
    <location>
        <begin position="1071"/>
        <end position="1146"/>
    </location>
</feature>
<evidence type="ECO:0000256" key="3">
    <source>
        <dbReference type="ARBA" id="ARBA00013057"/>
    </source>
</evidence>
<dbReference type="Gene3D" id="2.40.50.100">
    <property type="match status" value="1"/>
</dbReference>
<protein>
    <recommendedName>
        <fullName evidence="3 11">Pyruvate carboxylase</fullName>
        <ecNumber evidence="3 11">6.4.1.1</ecNumber>
    </recommendedName>
</protein>
<dbReference type="SUPFAM" id="SSF51230">
    <property type="entry name" value="Single hybrid motif"/>
    <property type="match status" value="1"/>
</dbReference>
<name>A0ABQ4NJ60_9RHOB</name>
<dbReference type="PROSITE" id="PS50968">
    <property type="entry name" value="BIOTINYL_LIPOYL"/>
    <property type="match status" value="1"/>
</dbReference>
<evidence type="ECO:0000256" key="1">
    <source>
        <dbReference type="ARBA" id="ARBA00001953"/>
    </source>
</evidence>
<dbReference type="PROSITE" id="PS50979">
    <property type="entry name" value="BC"/>
    <property type="match status" value="1"/>
</dbReference>
<dbReference type="InterPro" id="IPR011054">
    <property type="entry name" value="Rudment_hybrid_motif"/>
</dbReference>
<dbReference type="EC" id="6.4.1.1" evidence="3 11"/>
<dbReference type="PROSITE" id="PS00866">
    <property type="entry name" value="CPSASE_1"/>
    <property type="match status" value="1"/>
</dbReference>
<proteinExistence type="predicted"/>
<dbReference type="SUPFAM" id="SSF89000">
    <property type="entry name" value="post-HMGL domain-like"/>
    <property type="match status" value="1"/>
</dbReference>
<sequence>MADFQKILIANRGEIAIRVMRAANEMGKKTVAVYAEEDKLGLHRFKADEAYKIGEGLGPVAAYLSIPEIIRVAKASGADAIHPGYGLLSENPEFVDACTEAGITFIGPKAETMRKLGDKASARRVAIEAGVPVIPATEVLGDDMAAIKAEAAQVGYPLMLKASWGGGGRGMRPIFSEDELEEKVLEGRREAEAAFGNGEGYLEKMITRARHVEVQVLGDKHGNTYHLYERDCSVQRRNQKVVERAPAPYLSGTQREQICNLGKKICEHVNYECAGTVEFLMDMDSGEFYFIEVNPRVQVEHTVTEEVTGIDIVQAQIKIAEGKSLTEATGVASQYDVKLDGHALQTRVTTEDPTNNFIPDYGRITTYRAATGMGLRLDEGTAYSGAVITRYYDSLLTKVTAWAPTPEAAIKRMDRALREFRIRGVSTNIAFVENLLKHPTFLSNEYTTKFIDESTDLFDFPPRRDRATKILTYIADISVNGHPETEGRPRPAADVRAPVVPKLSTDTPPDGTKQILEREGAKALADWMLAQDRLLLTDTTMRDGHQSLLATRMRSIDMLKVAPAYAANLPQLFSMECWGGATFDVAYRFLQECPWQRLRDLRTAMPNLLTQMLLRASNGVGYTNYPDNVVQAFVKQAAETGIDVFRVFDSLNWVENMRVAMDAVIESGKVCEGTVCYTGDLLDPNRAKYDLKYYVSMAKELEAAGAHVLGLKDMAGLLKPAAARVLIKALKEEVGLPVHFHTHDTAGIASATILAAADAGVDAADVAMDSLSGNTSQATFGTIVSSLKGDARDTGIDMTAVRRIDTYWDAVRAQYLAFESGMQAPSSEVYLHEMPGGQFTNLKAQARSMGLEERWHEVAQMYADVNQMFGDIVKVTPSSKVVGDMALMMVAQGLTTDQVQDAKTDVAFPDSVVDMMRGNLGQPPGGWPKGIQKKALKGEKPSTERPGKNLPPVDLEAVRKEVEAKIGETVDDEDLNGYLMYPKVFTDYAARHATYGPVRALPTPVFFYGMEPGEEIEAEIDPGVTLVIRCVARGDTTDDGDARIFFELNGQPRVIRVPDRRVAGTAVKMPKAEAGNPNHVGAPMPGVVASVVAQPGAKVKQGDLLLTIEAMKMETGLHADRDATITAVHVTPGAQIDAKDLLIELG</sequence>
<evidence type="ECO:0000313" key="17">
    <source>
        <dbReference type="EMBL" id="GIT94460.1"/>
    </source>
</evidence>
<dbReference type="PANTHER" id="PTHR43778">
    <property type="entry name" value="PYRUVATE CARBOXYLASE"/>
    <property type="match status" value="1"/>
</dbReference>
<comment type="cofactor">
    <cofactor evidence="1 11">
        <name>biotin</name>
        <dbReference type="ChEBI" id="CHEBI:57586"/>
    </cofactor>
</comment>
<evidence type="ECO:0000256" key="6">
    <source>
        <dbReference type="ARBA" id="ARBA00022723"/>
    </source>
</evidence>
<dbReference type="PROSITE" id="PS50991">
    <property type="entry name" value="PYR_CT"/>
    <property type="match status" value="1"/>
</dbReference>
<comment type="catalytic activity">
    <reaction evidence="11">
        <text>hydrogencarbonate + pyruvate + ATP = oxaloacetate + ADP + phosphate + H(+)</text>
        <dbReference type="Rhea" id="RHEA:20844"/>
        <dbReference type="ChEBI" id="CHEBI:15361"/>
        <dbReference type="ChEBI" id="CHEBI:15378"/>
        <dbReference type="ChEBI" id="CHEBI:16452"/>
        <dbReference type="ChEBI" id="CHEBI:17544"/>
        <dbReference type="ChEBI" id="CHEBI:30616"/>
        <dbReference type="ChEBI" id="CHEBI:43474"/>
        <dbReference type="ChEBI" id="CHEBI:456216"/>
        <dbReference type="EC" id="6.4.1.1"/>
    </reaction>
</comment>
<dbReference type="Proteomes" id="UP000786693">
    <property type="component" value="Unassembled WGS sequence"/>
</dbReference>
<evidence type="ECO:0000256" key="5">
    <source>
        <dbReference type="ARBA" id="ARBA00022598"/>
    </source>
</evidence>
<feature type="compositionally biased region" description="Basic and acidic residues" evidence="12">
    <location>
        <begin position="936"/>
        <end position="947"/>
    </location>
</feature>
<dbReference type="EMBL" id="BPFH01000002">
    <property type="protein sequence ID" value="GIT94460.1"/>
    <property type="molecule type" value="Genomic_DNA"/>
</dbReference>
<evidence type="ECO:0000256" key="7">
    <source>
        <dbReference type="ARBA" id="ARBA00022741"/>
    </source>
</evidence>
<dbReference type="Pfam" id="PF02786">
    <property type="entry name" value="CPSase_L_D2"/>
    <property type="match status" value="1"/>
</dbReference>
<dbReference type="InterPro" id="IPR011764">
    <property type="entry name" value="Biotin_carboxylation_dom"/>
</dbReference>
<evidence type="ECO:0000256" key="4">
    <source>
        <dbReference type="ARBA" id="ARBA00022432"/>
    </source>
</evidence>
<evidence type="ECO:0000256" key="10">
    <source>
        <dbReference type="ARBA" id="ARBA00023268"/>
    </source>
</evidence>
<dbReference type="InterPro" id="IPR011053">
    <property type="entry name" value="Single_hybrid_motif"/>
</dbReference>
<dbReference type="RefSeq" id="WP_220747994.1">
    <property type="nucleotide sequence ID" value="NZ_BPFH01000002.1"/>
</dbReference>
<evidence type="ECO:0000313" key="18">
    <source>
        <dbReference type="Proteomes" id="UP000786693"/>
    </source>
</evidence>
<dbReference type="PROSITE" id="PS50975">
    <property type="entry name" value="ATP_GRASP"/>
    <property type="match status" value="1"/>
</dbReference>
<dbReference type="CDD" id="cd07937">
    <property type="entry name" value="DRE_TIM_PC_TC_5S"/>
    <property type="match status" value="1"/>
</dbReference>
<dbReference type="Gene3D" id="3.30.470.20">
    <property type="entry name" value="ATP-grasp fold, B domain"/>
    <property type="match status" value="1"/>
</dbReference>
<dbReference type="SUPFAM" id="SSF51569">
    <property type="entry name" value="Aldolase"/>
    <property type="match status" value="1"/>
</dbReference>
<keyword evidence="8 11" id="KW-0067">ATP-binding</keyword>
<dbReference type="PROSITE" id="PS00867">
    <property type="entry name" value="CPSASE_2"/>
    <property type="match status" value="1"/>
</dbReference>
<dbReference type="Gene3D" id="3.20.20.70">
    <property type="entry name" value="Aldolase class I"/>
    <property type="match status" value="1"/>
</dbReference>
<keyword evidence="5 11" id="KW-0436">Ligase</keyword>
<keyword evidence="9 11" id="KW-0092">Biotin</keyword>
<dbReference type="PANTHER" id="PTHR43778:SF2">
    <property type="entry name" value="PYRUVATE CARBOXYLASE, MITOCHONDRIAL"/>
    <property type="match status" value="1"/>
</dbReference>
<feature type="domain" description="ATP-grasp" evidence="14">
    <location>
        <begin position="123"/>
        <end position="321"/>
    </location>
</feature>
<feature type="domain" description="Pyruvate carboxyltransferase" evidence="16">
    <location>
        <begin position="534"/>
        <end position="802"/>
    </location>
</feature>
<gene>
    <name evidence="17" type="primary">pyc</name>
    <name evidence="17" type="ORF">JANAI62_10830</name>
</gene>
<dbReference type="Pfam" id="PF02785">
    <property type="entry name" value="Biotin_carb_C"/>
    <property type="match status" value="1"/>
</dbReference>
<keyword evidence="18" id="KW-1185">Reference proteome</keyword>
<dbReference type="NCBIfam" id="NF006761">
    <property type="entry name" value="PRK09282.1"/>
    <property type="match status" value="1"/>
</dbReference>
<feature type="domain" description="Biotin carboxylation" evidence="15">
    <location>
        <begin position="3"/>
        <end position="456"/>
    </location>
</feature>
<dbReference type="Pfam" id="PF00682">
    <property type="entry name" value="HMGL-like"/>
    <property type="match status" value="1"/>
</dbReference>
<dbReference type="NCBIfam" id="NF009554">
    <property type="entry name" value="PRK12999.1"/>
    <property type="match status" value="1"/>
</dbReference>
<dbReference type="SUPFAM" id="SSF56059">
    <property type="entry name" value="Glutathione synthetase ATP-binding domain-like"/>
    <property type="match status" value="1"/>
</dbReference>
<dbReference type="Pfam" id="PF02436">
    <property type="entry name" value="PYC_OADA"/>
    <property type="match status" value="1"/>
</dbReference>
<comment type="pathway">
    <text evidence="2">Carbohydrate biosynthesis; gluconeogenesis.</text>
</comment>
<dbReference type="SUPFAM" id="SSF52440">
    <property type="entry name" value="PreATP-grasp domain"/>
    <property type="match status" value="1"/>
</dbReference>
<dbReference type="PIRSF" id="PIRSF001594">
    <property type="entry name" value="Pyruv_carbox"/>
    <property type="match status" value="1"/>
</dbReference>
<evidence type="ECO:0000256" key="2">
    <source>
        <dbReference type="ARBA" id="ARBA00004742"/>
    </source>
</evidence>
<keyword evidence="17" id="KW-0670">Pyruvate</keyword>
<dbReference type="SUPFAM" id="SSF51246">
    <property type="entry name" value="Rudiment single hybrid motif"/>
    <property type="match status" value="1"/>
</dbReference>
<dbReference type="InterPro" id="IPR011761">
    <property type="entry name" value="ATP-grasp"/>
</dbReference>
<dbReference type="Pfam" id="PF00364">
    <property type="entry name" value="Biotin_lipoyl"/>
    <property type="match status" value="1"/>
</dbReference>
<dbReference type="InterPro" id="IPR055268">
    <property type="entry name" value="PCB-like"/>
</dbReference>
<dbReference type="InterPro" id="IPR013785">
    <property type="entry name" value="Aldolase_TIM"/>
</dbReference>
<dbReference type="InterPro" id="IPR005930">
    <property type="entry name" value="Pyruv_COase"/>
</dbReference>